<reference evidence="2" key="1">
    <citation type="submission" date="2014-11" db="EMBL/GenBank/DDBJ databases">
        <authorList>
            <person name="Amaro Gonzalez C."/>
        </authorList>
    </citation>
    <scope>NUCLEOTIDE SEQUENCE</scope>
</reference>
<sequence length="44" mass="4645">MCGSVTSPGLLLFICIVGVLWGKKHKSLMLEALCNASLKTAPRG</sequence>
<proteinExistence type="predicted"/>
<accession>A0A0E9Q4E3</accession>
<protein>
    <submittedName>
        <fullName evidence="2">Uncharacterized protein</fullName>
    </submittedName>
</protein>
<evidence type="ECO:0000313" key="2">
    <source>
        <dbReference type="EMBL" id="JAH11624.1"/>
    </source>
</evidence>
<keyword evidence="1" id="KW-1133">Transmembrane helix</keyword>
<organism evidence="2">
    <name type="scientific">Anguilla anguilla</name>
    <name type="common">European freshwater eel</name>
    <name type="synonym">Muraena anguilla</name>
    <dbReference type="NCBI Taxonomy" id="7936"/>
    <lineage>
        <taxon>Eukaryota</taxon>
        <taxon>Metazoa</taxon>
        <taxon>Chordata</taxon>
        <taxon>Craniata</taxon>
        <taxon>Vertebrata</taxon>
        <taxon>Euteleostomi</taxon>
        <taxon>Actinopterygii</taxon>
        <taxon>Neopterygii</taxon>
        <taxon>Teleostei</taxon>
        <taxon>Anguilliformes</taxon>
        <taxon>Anguillidae</taxon>
        <taxon>Anguilla</taxon>
    </lineage>
</organism>
<evidence type="ECO:0000256" key="1">
    <source>
        <dbReference type="SAM" id="Phobius"/>
    </source>
</evidence>
<name>A0A0E9Q4E3_ANGAN</name>
<dbReference type="EMBL" id="GBXM01096953">
    <property type="protein sequence ID" value="JAH11624.1"/>
    <property type="molecule type" value="Transcribed_RNA"/>
</dbReference>
<feature type="transmembrane region" description="Helical" evidence="1">
    <location>
        <begin position="6"/>
        <end position="22"/>
    </location>
</feature>
<keyword evidence="1" id="KW-0472">Membrane</keyword>
<reference evidence="2" key="2">
    <citation type="journal article" date="2015" name="Fish Shellfish Immunol.">
        <title>Early steps in the European eel (Anguilla anguilla)-Vibrio vulnificus interaction in the gills: Role of the RtxA13 toxin.</title>
        <authorList>
            <person name="Callol A."/>
            <person name="Pajuelo D."/>
            <person name="Ebbesson L."/>
            <person name="Teles M."/>
            <person name="MacKenzie S."/>
            <person name="Amaro C."/>
        </authorList>
    </citation>
    <scope>NUCLEOTIDE SEQUENCE</scope>
</reference>
<dbReference type="AlphaFoldDB" id="A0A0E9Q4E3"/>
<keyword evidence="1" id="KW-0812">Transmembrane</keyword>